<reference evidence="5" key="1">
    <citation type="journal article" date="2018" name="Genome Biol.">
        <title>SKESA: strategic k-mer extension for scrupulous assemblies.</title>
        <authorList>
            <person name="Souvorov A."/>
            <person name="Agarwala R."/>
            <person name="Lipman D.J."/>
        </authorList>
    </citation>
    <scope>NUCLEOTIDE SEQUENCE</scope>
    <source>
        <strain evidence="5">MA.CK_93/00017804</strain>
    </source>
</reference>
<dbReference type="InterPro" id="IPR048020">
    <property type="entry name" value="Transpos_IS3"/>
</dbReference>
<dbReference type="InterPro" id="IPR001584">
    <property type="entry name" value="Integrase_cat-core"/>
</dbReference>
<feature type="domain" description="Integrase catalytic" evidence="4">
    <location>
        <begin position="291"/>
        <end position="457"/>
    </location>
</feature>
<dbReference type="Pfam" id="PF01527">
    <property type="entry name" value="HTH_Tnp_1"/>
    <property type="match status" value="2"/>
</dbReference>
<comment type="caution">
    <text evidence="5">The sequence shown here is derived from an EMBL/GenBank/DDBJ whole genome shotgun (WGS) entry which is preliminary data.</text>
</comment>
<dbReference type="EMBL" id="DAAUNA010000031">
    <property type="protein sequence ID" value="HAF1406573.1"/>
    <property type="molecule type" value="Genomic_DNA"/>
</dbReference>
<name>A0A742L2A1_SALER</name>
<evidence type="ECO:0000256" key="1">
    <source>
        <dbReference type="ARBA" id="ARBA00009964"/>
    </source>
</evidence>
<dbReference type="NCBIfam" id="NF033516">
    <property type="entry name" value="transpos_IS3"/>
    <property type="match status" value="1"/>
</dbReference>
<organism evidence="5">
    <name type="scientific">Salmonella enterica</name>
    <name type="common">Salmonella choleraesuis</name>
    <dbReference type="NCBI Taxonomy" id="28901"/>
    <lineage>
        <taxon>Bacteria</taxon>
        <taxon>Pseudomonadati</taxon>
        <taxon>Pseudomonadota</taxon>
        <taxon>Gammaproteobacteria</taxon>
        <taxon>Enterobacterales</taxon>
        <taxon>Enterobacteriaceae</taxon>
        <taxon>Salmonella</taxon>
    </lineage>
</organism>
<dbReference type="InterPro" id="IPR050900">
    <property type="entry name" value="Transposase_IS3/IS150/IS904"/>
</dbReference>
<dbReference type="InterPro" id="IPR036397">
    <property type="entry name" value="RNaseH_sf"/>
</dbReference>
<evidence type="ECO:0000256" key="3">
    <source>
        <dbReference type="SAM" id="MobiDB-lite"/>
    </source>
</evidence>
<dbReference type="SUPFAM" id="SSF46689">
    <property type="entry name" value="Homeodomain-like"/>
    <property type="match status" value="2"/>
</dbReference>
<accession>A0A742L2A1</accession>
<dbReference type="Gene3D" id="3.30.420.10">
    <property type="entry name" value="Ribonuclease H-like superfamily/Ribonuclease H"/>
    <property type="match status" value="1"/>
</dbReference>
<dbReference type="PANTHER" id="PTHR46889:SF5">
    <property type="entry name" value="INTEGRASE PROTEIN"/>
    <property type="match status" value="1"/>
</dbReference>
<dbReference type="Pfam" id="PF00665">
    <property type="entry name" value="rve"/>
    <property type="match status" value="1"/>
</dbReference>
<protein>
    <submittedName>
        <fullName evidence="5">IS3 family transposase</fullName>
    </submittedName>
</protein>
<evidence type="ECO:0000259" key="4">
    <source>
        <dbReference type="PROSITE" id="PS50994"/>
    </source>
</evidence>
<feature type="region of interest" description="Disordered" evidence="3">
    <location>
        <begin position="201"/>
        <end position="222"/>
    </location>
</feature>
<dbReference type="GO" id="GO:0003677">
    <property type="term" value="F:DNA binding"/>
    <property type="evidence" value="ECO:0007669"/>
    <property type="project" value="InterPro"/>
</dbReference>
<gene>
    <name evidence="5" type="ORF">G8M00_005231</name>
</gene>
<dbReference type="PANTHER" id="PTHR46889">
    <property type="entry name" value="TRANSPOSASE INSF FOR INSERTION SEQUENCE IS3B-RELATED"/>
    <property type="match status" value="1"/>
</dbReference>
<sequence>MNIYSPERKAAVIAKMLPPHNLSINEVARQEGIPANTLYGWRSQAGIATRSVDSGLKLPEQWSQEARFAVLVETAPLSAHAVAEYCRRKGLYPEQIQQWKDELMQPSQREEKAEIKRLKKENQQLNREIARKDKALAEAAALLLLEKKLKAFVRRRKRGRMTRTAGRVKLMTMVQEAVAGGARRSEACRCIGLSERTLQRWQQIPDDRRTPTPRPAPKNKLSAEEEQQVLAICHEPRLASLPPSQIVPALADEKRYIASESTFYRVLRRSGETTHRGRQKAPQSKPLSTWKATAPRQVWSWDITWLQSLATGHWFYLYLIEDVFSRKIVGYEVHLVESGEYAAELLKRSVLSERSRQEPLVLHADNGAPMKSQVLQVKLAELKITPSHSRPRVSNDNAHVESLFRTLKYVPSWPEKGFATLEDARAWVESFVGWYNEEHRHSGLRYVTPGQRHRGEDHELLAQRKSVYEAAKMQNPHRWSGATRNWSRQDEVWLNPERETLAA</sequence>
<dbReference type="AlphaFoldDB" id="A0A742L2A1"/>
<reference evidence="5" key="2">
    <citation type="submission" date="2020-02" db="EMBL/GenBank/DDBJ databases">
        <authorList>
            <consortium name="NCBI Pathogen Detection Project"/>
        </authorList>
    </citation>
    <scope>NUCLEOTIDE SEQUENCE</scope>
    <source>
        <strain evidence="5">MA.CK_93/00017804</strain>
    </source>
</reference>
<dbReference type="PROSITE" id="PS50994">
    <property type="entry name" value="INTEGRASE"/>
    <property type="match status" value="1"/>
</dbReference>
<dbReference type="GO" id="GO:0004803">
    <property type="term" value="F:transposase activity"/>
    <property type="evidence" value="ECO:0007669"/>
    <property type="project" value="InterPro"/>
</dbReference>
<proteinExistence type="inferred from homology"/>
<evidence type="ECO:0000256" key="2">
    <source>
        <dbReference type="SAM" id="Coils"/>
    </source>
</evidence>
<dbReference type="Pfam" id="PF13565">
    <property type="entry name" value="HTH_32"/>
    <property type="match status" value="1"/>
</dbReference>
<feature type="region of interest" description="Disordered" evidence="3">
    <location>
        <begin position="270"/>
        <end position="289"/>
    </location>
</feature>
<dbReference type="GO" id="GO:0006313">
    <property type="term" value="P:DNA transposition"/>
    <property type="evidence" value="ECO:0007669"/>
    <property type="project" value="InterPro"/>
</dbReference>
<dbReference type="InterPro" id="IPR012337">
    <property type="entry name" value="RNaseH-like_sf"/>
</dbReference>
<keyword evidence="2" id="KW-0175">Coiled coil</keyword>
<dbReference type="SUPFAM" id="SSF53098">
    <property type="entry name" value="Ribonuclease H-like"/>
    <property type="match status" value="1"/>
</dbReference>
<evidence type="ECO:0000313" key="5">
    <source>
        <dbReference type="EMBL" id="HAF1406573.1"/>
    </source>
</evidence>
<dbReference type="InterPro" id="IPR009057">
    <property type="entry name" value="Homeodomain-like_sf"/>
</dbReference>
<feature type="coiled-coil region" evidence="2">
    <location>
        <begin position="108"/>
        <end position="142"/>
    </location>
</feature>
<dbReference type="GO" id="GO:0015074">
    <property type="term" value="P:DNA integration"/>
    <property type="evidence" value="ECO:0007669"/>
    <property type="project" value="InterPro"/>
</dbReference>
<comment type="similarity">
    <text evidence="1">Belongs to the transposase 8 family.</text>
</comment>
<dbReference type="InterPro" id="IPR002514">
    <property type="entry name" value="Transposase_8"/>
</dbReference>